<name>A0ABU7XFZ1_9HYPH</name>
<dbReference type="Pfam" id="PF06945">
    <property type="entry name" value="DUF1289"/>
    <property type="match status" value="1"/>
</dbReference>
<gene>
    <name evidence="2" type="ORF">V3H18_02855</name>
</gene>
<dbReference type="RefSeq" id="WP_332080375.1">
    <property type="nucleotide sequence ID" value="NZ_JAZHYN010000005.1"/>
</dbReference>
<organism evidence="2 3">
    <name type="scientific">Methylocystis borbori</name>
    <dbReference type="NCBI Taxonomy" id="3118750"/>
    <lineage>
        <taxon>Bacteria</taxon>
        <taxon>Pseudomonadati</taxon>
        <taxon>Pseudomonadota</taxon>
        <taxon>Alphaproteobacteria</taxon>
        <taxon>Hyphomicrobiales</taxon>
        <taxon>Methylocystaceae</taxon>
        <taxon>Methylocystis</taxon>
    </lineage>
</organism>
<reference evidence="2 3" key="1">
    <citation type="submission" date="2024-02" db="EMBL/GenBank/DDBJ databases">
        <authorList>
            <person name="Grouzdev D."/>
        </authorList>
    </citation>
    <scope>NUCLEOTIDE SEQUENCE [LARGE SCALE GENOMIC DNA]</scope>
    <source>
        <strain evidence="2 3">9N</strain>
    </source>
</reference>
<evidence type="ECO:0000313" key="2">
    <source>
        <dbReference type="EMBL" id="MEF3365468.1"/>
    </source>
</evidence>
<protein>
    <submittedName>
        <fullName evidence="2">DUF1289 domain-containing protein</fullName>
    </submittedName>
</protein>
<sequence length="71" mass="7610">MIDSPCIRICELDGEDICVGCGRTRAEIAGWMSMSESRKIQVVELAGERKRARRPANAGAARTDSDAAGAE</sequence>
<dbReference type="Proteomes" id="UP001350748">
    <property type="component" value="Unassembled WGS sequence"/>
</dbReference>
<evidence type="ECO:0000313" key="3">
    <source>
        <dbReference type="Proteomes" id="UP001350748"/>
    </source>
</evidence>
<dbReference type="EMBL" id="JAZHYN010000005">
    <property type="protein sequence ID" value="MEF3365468.1"/>
    <property type="molecule type" value="Genomic_DNA"/>
</dbReference>
<comment type="caution">
    <text evidence="2">The sequence shown here is derived from an EMBL/GenBank/DDBJ whole genome shotgun (WGS) entry which is preliminary data.</text>
</comment>
<keyword evidence="3" id="KW-1185">Reference proteome</keyword>
<evidence type="ECO:0000256" key="1">
    <source>
        <dbReference type="SAM" id="MobiDB-lite"/>
    </source>
</evidence>
<feature type="region of interest" description="Disordered" evidence="1">
    <location>
        <begin position="49"/>
        <end position="71"/>
    </location>
</feature>
<proteinExistence type="predicted"/>
<dbReference type="InterPro" id="IPR010710">
    <property type="entry name" value="DUF1289"/>
</dbReference>
<dbReference type="PANTHER" id="PTHR35175">
    <property type="entry name" value="DUF1289 DOMAIN-CONTAINING PROTEIN"/>
    <property type="match status" value="1"/>
</dbReference>
<accession>A0ABU7XFZ1</accession>
<dbReference type="PANTHER" id="PTHR35175:SF2">
    <property type="entry name" value="DUF1289 DOMAIN-CONTAINING PROTEIN"/>
    <property type="match status" value="1"/>
</dbReference>